<evidence type="ECO:0000256" key="4">
    <source>
        <dbReference type="ARBA" id="ARBA00022989"/>
    </source>
</evidence>
<dbReference type="Proteomes" id="UP000268084">
    <property type="component" value="Chromosome"/>
</dbReference>
<feature type="transmembrane region" description="Helical" evidence="6">
    <location>
        <begin position="116"/>
        <end position="136"/>
    </location>
</feature>
<feature type="transmembrane region" description="Helical" evidence="6">
    <location>
        <begin position="279"/>
        <end position="302"/>
    </location>
</feature>
<dbReference type="GO" id="GO:0022857">
    <property type="term" value="F:transmembrane transporter activity"/>
    <property type="evidence" value="ECO:0007669"/>
    <property type="project" value="InterPro"/>
</dbReference>
<keyword evidence="2" id="KW-1003">Cell membrane</keyword>
<feature type="transmembrane region" description="Helical" evidence="6">
    <location>
        <begin position="88"/>
        <end position="109"/>
    </location>
</feature>
<proteinExistence type="predicted"/>
<accession>A0A3G8ZMV5</accession>
<feature type="transmembrane region" description="Helical" evidence="6">
    <location>
        <begin position="65"/>
        <end position="82"/>
    </location>
</feature>
<dbReference type="AlphaFoldDB" id="A0A3G8ZMV5"/>
<dbReference type="InterPro" id="IPR001851">
    <property type="entry name" value="ABC_transp_permease"/>
</dbReference>
<dbReference type="CDD" id="cd06580">
    <property type="entry name" value="TM_PBP1_transp_TpRbsC_like"/>
    <property type="match status" value="1"/>
</dbReference>
<dbReference type="EMBL" id="CP034170">
    <property type="protein sequence ID" value="AZI58583.1"/>
    <property type="molecule type" value="Genomic_DNA"/>
</dbReference>
<sequence length="438" mass="45647">MSTTTPLAPRTPGTPAGSRYKILDVLGRKGPMRLVIIGVALLVLLSLVRAITGANGLTSSSTVEATLRLAVPLLLAGLAGLWAERVGIVNIGIEGMMILGTFAGGFGAWKFGPWMGLAFGIVGGIIGGLIHALATIRFNVDHVISGVALNILALGVTQYLAAVTFKDAPGGGVSKSPPRSSAIDTLSMPVLAGGKPFGWESPDLLGSLEDKHWFLLSDIAGIARGLMFEVSLATIVAIVLVPITAYLLWRTKFGLRLRSSGEAPSAAESLGVKVIRLRYQAMVVSGGLAGLGGAFLAVVASSAYQEGQTANRGYIGLAIMIFGNWRPVGLLGGAGLFGYTDSLQLLSADSIPALFLFVTALLFGLAIMQFRRKRPLVAVATLIVAAGFLLANLTVTKLPTDLVTMSPYVVTLLVLAAASQRLRPPAHAGLPYRSGEDH</sequence>
<protein>
    <submittedName>
        <fullName evidence="7">ABC transporter permease</fullName>
    </submittedName>
</protein>
<evidence type="ECO:0000256" key="5">
    <source>
        <dbReference type="ARBA" id="ARBA00023136"/>
    </source>
</evidence>
<dbReference type="PANTHER" id="PTHR43370">
    <property type="entry name" value="SUGAR ABC TRANSPORTER INTEGRAL MEMBRANE PROTEIN-RELATED"/>
    <property type="match status" value="1"/>
</dbReference>
<keyword evidence="3 6" id="KW-0812">Transmembrane</keyword>
<keyword evidence="8" id="KW-1185">Reference proteome</keyword>
<keyword evidence="5 6" id="KW-0472">Membrane</keyword>
<evidence type="ECO:0000313" key="7">
    <source>
        <dbReference type="EMBL" id="AZI58583.1"/>
    </source>
</evidence>
<dbReference type="PANTHER" id="PTHR43370:SF1">
    <property type="entry name" value="GUANOSINE ABC TRANSPORTER PERMEASE PROTEIN NUPQ"/>
    <property type="match status" value="1"/>
</dbReference>
<reference evidence="7 8" key="1">
    <citation type="submission" date="2018-11" db="EMBL/GenBank/DDBJ databases">
        <authorList>
            <person name="Da X."/>
        </authorList>
    </citation>
    <scope>NUCLEOTIDE SEQUENCE [LARGE SCALE GENOMIC DNA]</scope>
    <source>
        <strain evidence="7 8">S14-144</strain>
    </source>
</reference>
<keyword evidence="4 6" id="KW-1133">Transmembrane helix</keyword>
<dbReference type="RefSeq" id="WP_124799492.1">
    <property type="nucleotide sequence ID" value="NZ_CP034170.1"/>
</dbReference>
<feature type="transmembrane region" description="Helical" evidence="6">
    <location>
        <begin position="375"/>
        <end position="396"/>
    </location>
</feature>
<evidence type="ECO:0000313" key="8">
    <source>
        <dbReference type="Proteomes" id="UP000268084"/>
    </source>
</evidence>
<reference evidence="7 8" key="2">
    <citation type="submission" date="2018-12" db="EMBL/GenBank/DDBJ databases">
        <title>Nakamurella antarcticus sp. nov., isolated from Antarctica South Shetland Islands soil.</title>
        <authorList>
            <person name="Peng F."/>
        </authorList>
    </citation>
    <scope>NUCLEOTIDE SEQUENCE [LARGE SCALE GENOMIC DNA]</scope>
    <source>
        <strain evidence="7 8">S14-144</strain>
    </source>
</reference>
<evidence type="ECO:0000256" key="6">
    <source>
        <dbReference type="SAM" id="Phobius"/>
    </source>
</evidence>
<feature type="transmembrane region" description="Helical" evidence="6">
    <location>
        <begin position="34"/>
        <end position="53"/>
    </location>
</feature>
<evidence type="ECO:0000256" key="2">
    <source>
        <dbReference type="ARBA" id="ARBA00022475"/>
    </source>
</evidence>
<gene>
    <name evidence="7" type="ORF">EH165_11020</name>
</gene>
<organism evidence="7 8">
    <name type="scientific">Nakamurella antarctica</name>
    <dbReference type="NCBI Taxonomy" id="1902245"/>
    <lineage>
        <taxon>Bacteria</taxon>
        <taxon>Bacillati</taxon>
        <taxon>Actinomycetota</taxon>
        <taxon>Actinomycetes</taxon>
        <taxon>Nakamurellales</taxon>
        <taxon>Nakamurellaceae</taxon>
        <taxon>Nakamurella</taxon>
    </lineage>
</organism>
<feature type="transmembrane region" description="Helical" evidence="6">
    <location>
        <begin position="226"/>
        <end position="249"/>
    </location>
</feature>
<evidence type="ECO:0000256" key="1">
    <source>
        <dbReference type="ARBA" id="ARBA00004651"/>
    </source>
</evidence>
<comment type="subcellular location">
    <subcellularLocation>
        <location evidence="1">Cell membrane</location>
        <topology evidence="1">Multi-pass membrane protein</topology>
    </subcellularLocation>
</comment>
<dbReference type="KEGG" id="nak:EH165_11020"/>
<name>A0A3G8ZMV5_9ACTN</name>
<dbReference type="GO" id="GO:0005886">
    <property type="term" value="C:plasma membrane"/>
    <property type="evidence" value="ECO:0007669"/>
    <property type="project" value="UniProtKB-SubCell"/>
</dbReference>
<feature type="transmembrane region" description="Helical" evidence="6">
    <location>
        <begin position="351"/>
        <end position="368"/>
    </location>
</feature>
<dbReference type="OrthoDB" id="9792579at2"/>
<evidence type="ECO:0000256" key="3">
    <source>
        <dbReference type="ARBA" id="ARBA00022692"/>
    </source>
</evidence>
<dbReference type="Pfam" id="PF02653">
    <property type="entry name" value="BPD_transp_2"/>
    <property type="match status" value="1"/>
</dbReference>
<feature type="transmembrane region" description="Helical" evidence="6">
    <location>
        <begin position="142"/>
        <end position="165"/>
    </location>
</feature>